<gene>
    <name evidence="2" type="ORF">SISSUDRAFT_1063930</name>
</gene>
<feature type="compositionally biased region" description="Acidic residues" evidence="1">
    <location>
        <begin position="42"/>
        <end position="73"/>
    </location>
</feature>
<dbReference type="Proteomes" id="UP000076798">
    <property type="component" value="Unassembled WGS sequence"/>
</dbReference>
<evidence type="ECO:0000256" key="1">
    <source>
        <dbReference type="SAM" id="MobiDB-lite"/>
    </source>
</evidence>
<feature type="compositionally biased region" description="Basic and acidic residues" evidence="1">
    <location>
        <begin position="26"/>
        <end position="41"/>
    </location>
</feature>
<protein>
    <submittedName>
        <fullName evidence="2">Uncharacterized protein</fullName>
    </submittedName>
</protein>
<dbReference type="EMBL" id="KV428116">
    <property type="protein sequence ID" value="KZT36141.1"/>
    <property type="molecule type" value="Genomic_DNA"/>
</dbReference>
<feature type="compositionally biased region" description="Polar residues" evidence="1">
    <location>
        <begin position="1"/>
        <end position="10"/>
    </location>
</feature>
<evidence type="ECO:0000313" key="3">
    <source>
        <dbReference type="Proteomes" id="UP000076798"/>
    </source>
</evidence>
<accession>A0A166B9U2</accession>
<feature type="region of interest" description="Disordered" evidence="1">
    <location>
        <begin position="1"/>
        <end position="78"/>
    </location>
</feature>
<sequence>MLSSLFQSVFTPVYADAPASTTTRTSADKEDVKKDDAKDSDEGGEDKDEGEEKEEKEDGGEEKEEEEEEPEDYDALRRRMCRTQAVLTTALKSAIKTLKAKGRDRKGC</sequence>
<reference evidence="2 3" key="1">
    <citation type="journal article" date="2016" name="Mol. Biol. Evol.">
        <title>Comparative Genomics of Early-Diverging Mushroom-Forming Fungi Provides Insights into the Origins of Lignocellulose Decay Capabilities.</title>
        <authorList>
            <person name="Nagy L.G."/>
            <person name="Riley R."/>
            <person name="Tritt A."/>
            <person name="Adam C."/>
            <person name="Daum C."/>
            <person name="Floudas D."/>
            <person name="Sun H."/>
            <person name="Yadav J.S."/>
            <person name="Pangilinan J."/>
            <person name="Larsson K.H."/>
            <person name="Matsuura K."/>
            <person name="Barry K."/>
            <person name="Labutti K."/>
            <person name="Kuo R."/>
            <person name="Ohm R.A."/>
            <person name="Bhattacharya S.S."/>
            <person name="Shirouzu T."/>
            <person name="Yoshinaga Y."/>
            <person name="Martin F.M."/>
            <person name="Grigoriev I.V."/>
            <person name="Hibbett D.S."/>
        </authorList>
    </citation>
    <scope>NUCLEOTIDE SEQUENCE [LARGE SCALE GENOMIC DNA]</scope>
    <source>
        <strain evidence="2 3">HHB10207 ss-3</strain>
    </source>
</reference>
<evidence type="ECO:0000313" key="2">
    <source>
        <dbReference type="EMBL" id="KZT36141.1"/>
    </source>
</evidence>
<dbReference type="AlphaFoldDB" id="A0A166B9U2"/>
<proteinExistence type="predicted"/>
<keyword evidence="3" id="KW-1185">Reference proteome</keyword>
<name>A0A166B9U2_9AGAM</name>
<organism evidence="2 3">
    <name type="scientific">Sistotremastrum suecicum HHB10207 ss-3</name>
    <dbReference type="NCBI Taxonomy" id="1314776"/>
    <lineage>
        <taxon>Eukaryota</taxon>
        <taxon>Fungi</taxon>
        <taxon>Dikarya</taxon>
        <taxon>Basidiomycota</taxon>
        <taxon>Agaricomycotina</taxon>
        <taxon>Agaricomycetes</taxon>
        <taxon>Sistotremastrales</taxon>
        <taxon>Sistotremastraceae</taxon>
        <taxon>Sistotremastrum</taxon>
    </lineage>
</organism>